<accession>A0A7J7JAF8</accession>
<feature type="chain" id="PRO_5029810809" description="DUF19 domain-containing protein" evidence="1">
    <location>
        <begin position="25"/>
        <end position="184"/>
    </location>
</feature>
<evidence type="ECO:0000256" key="1">
    <source>
        <dbReference type="SAM" id="SignalP"/>
    </source>
</evidence>
<evidence type="ECO:0008006" key="4">
    <source>
        <dbReference type="Google" id="ProtNLM"/>
    </source>
</evidence>
<dbReference type="EMBL" id="VXIV02002744">
    <property type="protein sequence ID" value="KAF6023219.1"/>
    <property type="molecule type" value="Genomic_DNA"/>
</dbReference>
<gene>
    <name evidence="2" type="ORF">EB796_018474</name>
</gene>
<evidence type="ECO:0000313" key="2">
    <source>
        <dbReference type="EMBL" id="KAF6023219.1"/>
    </source>
</evidence>
<keyword evidence="1" id="KW-0732">Signal</keyword>
<comment type="caution">
    <text evidence="2">The sequence shown here is derived from an EMBL/GenBank/DDBJ whole genome shotgun (WGS) entry which is preliminary data.</text>
</comment>
<dbReference type="Proteomes" id="UP000593567">
    <property type="component" value="Unassembled WGS sequence"/>
</dbReference>
<name>A0A7J7JAF8_BUGNE</name>
<keyword evidence="3" id="KW-1185">Reference proteome</keyword>
<organism evidence="2 3">
    <name type="scientific">Bugula neritina</name>
    <name type="common">Brown bryozoan</name>
    <name type="synonym">Sertularia neritina</name>
    <dbReference type="NCBI Taxonomy" id="10212"/>
    <lineage>
        <taxon>Eukaryota</taxon>
        <taxon>Metazoa</taxon>
        <taxon>Spiralia</taxon>
        <taxon>Lophotrochozoa</taxon>
        <taxon>Bryozoa</taxon>
        <taxon>Gymnolaemata</taxon>
        <taxon>Cheilostomatida</taxon>
        <taxon>Flustrina</taxon>
        <taxon>Buguloidea</taxon>
        <taxon>Bugulidae</taxon>
        <taxon>Bugula</taxon>
    </lineage>
</organism>
<reference evidence="2" key="1">
    <citation type="submission" date="2020-06" db="EMBL/GenBank/DDBJ databases">
        <title>Draft genome of Bugula neritina, a colonial animal packing powerful symbionts and potential medicines.</title>
        <authorList>
            <person name="Rayko M."/>
        </authorList>
    </citation>
    <scope>NUCLEOTIDE SEQUENCE [LARGE SCALE GENOMIC DNA]</scope>
    <source>
        <strain evidence="2">Kwan_BN1</strain>
    </source>
</reference>
<proteinExistence type="predicted"/>
<evidence type="ECO:0000313" key="3">
    <source>
        <dbReference type="Proteomes" id="UP000593567"/>
    </source>
</evidence>
<sequence>MFSGKSIILCIWVLAAALFIGVHCTPQYDNSHSYNPRSYSHQRVCEEEFAKTFCRYKQLVNQKTHASCLSARDLVADTVTNCVVKDPVERVSQGIQHVLLFKRNCERFYIDFPAEGCGRMLPCIQTLFESDGKTVNCSKKDEVDRCYENGKRCNVISNIQDLVINRFVPQICPAVRPALPTNCY</sequence>
<protein>
    <recommendedName>
        <fullName evidence="4">DUF19 domain-containing protein</fullName>
    </recommendedName>
</protein>
<feature type="signal peptide" evidence="1">
    <location>
        <begin position="1"/>
        <end position="24"/>
    </location>
</feature>
<dbReference type="AlphaFoldDB" id="A0A7J7JAF8"/>